<dbReference type="GO" id="GO:0016020">
    <property type="term" value="C:membrane"/>
    <property type="evidence" value="ECO:0007669"/>
    <property type="project" value="UniProtKB-SubCell"/>
</dbReference>
<dbReference type="EMBL" id="JAQMWT010000470">
    <property type="protein sequence ID" value="KAJ8600854.1"/>
    <property type="molecule type" value="Genomic_DNA"/>
</dbReference>
<comment type="caution">
    <text evidence="8">The sequence shown here is derived from an EMBL/GenBank/DDBJ whole genome shotgun (WGS) entry which is preliminary data.</text>
</comment>
<keyword evidence="4 5" id="KW-0472">Membrane</keyword>
<dbReference type="InterPro" id="IPR036513">
    <property type="entry name" value="STAS_dom_sf"/>
</dbReference>
<accession>A0AAD7XJV6</accession>
<keyword evidence="9" id="KW-1185">Reference proteome</keyword>
<evidence type="ECO:0000256" key="3">
    <source>
        <dbReference type="ARBA" id="ARBA00022989"/>
    </source>
</evidence>
<feature type="transmembrane region" description="Helical" evidence="5">
    <location>
        <begin position="375"/>
        <end position="395"/>
    </location>
</feature>
<evidence type="ECO:0000259" key="7">
    <source>
        <dbReference type="PROSITE" id="PS50801"/>
    </source>
</evidence>
<organism evidence="8 9">
    <name type="scientific">Chrysophaeum taylorii</name>
    <dbReference type="NCBI Taxonomy" id="2483200"/>
    <lineage>
        <taxon>Eukaryota</taxon>
        <taxon>Sar</taxon>
        <taxon>Stramenopiles</taxon>
        <taxon>Ochrophyta</taxon>
        <taxon>Pelagophyceae</taxon>
        <taxon>Pelagomonadales</taxon>
        <taxon>Pelagomonadaceae</taxon>
        <taxon>Chrysophaeum</taxon>
    </lineage>
</organism>
<evidence type="ECO:0000256" key="5">
    <source>
        <dbReference type="SAM" id="Phobius"/>
    </source>
</evidence>
<feature type="transmembrane region" description="Helical" evidence="5">
    <location>
        <begin position="213"/>
        <end position="237"/>
    </location>
</feature>
<dbReference type="CDD" id="cd00038">
    <property type="entry name" value="CAP_ED"/>
    <property type="match status" value="1"/>
</dbReference>
<dbReference type="PANTHER" id="PTHR43310:SF2">
    <property type="entry name" value="SLC26A_SULP TRANSPORTER DOMAIN-CONTAINING PROTEIN"/>
    <property type="match status" value="1"/>
</dbReference>
<keyword evidence="2 5" id="KW-0812">Transmembrane</keyword>
<feature type="transmembrane region" description="Helical" evidence="5">
    <location>
        <begin position="278"/>
        <end position="299"/>
    </location>
</feature>
<dbReference type="InterPro" id="IPR014710">
    <property type="entry name" value="RmlC-like_jellyroll"/>
</dbReference>
<evidence type="ECO:0008006" key="10">
    <source>
        <dbReference type="Google" id="ProtNLM"/>
    </source>
</evidence>
<comment type="subcellular location">
    <subcellularLocation>
        <location evidence="1">Membrane</location>
        <topology evidence="1">Multi-pass membrane protein</topology>
    </subcellularLocation>
</comment>
<keyword evidence="3 5" id="KW-1133">Transmembrane helix</keyword>
<dbReference type="PROSITE" id="PS50801">
    <property type="entry name" value="STAS"/>
    <property type="match status" value="1"/>
</dbReference>
<feature type="domain" description="Cyclic nucleotide-binding" evidence="6">
    <location>
        <begin position="747"/>
        <end position="817"/>
    </location>
</feature>
<dbReference type="InterPro" id="IPR052706">
    <property type="entry name" value="Membrane-Transporter-like"/>
</dbReference>
<dbReference type="Gene3D" id="3.30.750.24">
    <property type="entry name" value="STAS domain"/>
    <property type="match status" value="1"/>
</dbReference>
<dbReference type="InterPro" id="IPR011547">
    <property type="entry name" value="SLC26A/SulP_dom"/>
</dbReference>
<proteinExistence type="predicted"/>
<feature type="transmembrane region" description="Helical" evidence="5">
    <location>
        <begin position="350"/>
        <end position="369"/>
    </location>
</feature>
<evidence type="ECO:0000256" key="1">
    <source>
        <dbReference type="ARBA" id="ARBA00004141"/>
    </source>
</evidence>
<gene>
    <name evidence="8" type="ORF">CTAYLR_008515</name>
</gene>
<evidence type="ECO:0000313" key="8">
    <source>
        <dbReference type="EMBL" id="KAJ8600854.1"/>
    </source>
</evidence>
<evidence type="ECO:0000313" key="9">
    <source>
        <dbReference type="Proteomes" id="UP001230188"/>
    </source>
</evidence>
<evidence type="ECO:0000256" key="4">
    <source>
        <dbReference type="ARBA" id="ARBA00023136"/>
    </source>
</evidence>
<dbReference type="InterPro" id="IPR018490">
    <property type="entry name" value="cNMP-bd_dom_sf"/>
</dbReference>
<name>A0AAD7XJV6_9STRA</name>
<dbReference type="Proteomes" id="UP001230188">
    <property type="component" value="Unassembled WGS sequence"/>
</dbReference>
<dbReference type="PANTHER" id="PTHR43310">
    <property type="entry name" value="SULFATE TRANSPORTER YBAR-RELATED"/>
    <property type="match status" value="1"/>
</dbReference>
<dbReference type="AlphaFoldDB" id="A0AAD7XJV6"/>
<dbReference type="Gene3D" id="2.60.120.10">
    <property type="entry name" value="Jelly Rolls"/>
    <property type="match status" value="1"/>
</dbReference>
<evidence type="ECO:0000259" key="6">
    <source>
        <dbReference type="PROSITE" id="PS50042"/>
    </source>
</evidence>
<dbReference type="PROSITE" id="PS50042">
    <property type="entry name" value="CNMP_BINDING_3"/>
    <property type="match status" value="1"/>
</dbReference>
<sequence length="860" mass="92629">MGSAGFFFGVVRTEGVAAVYGVVNAVLSVPSLYGYSSIIFKAPAFRQMSSALAKLVVLSSAVHQVCFSLWSSLPFAIGQVQDAGLIFLSKIATRVADEVEARGGSEADALSTALFALAAATATLGGALVVFGRTRLTFCVSYLPTPVLAGYLAFIGLFCCEAGLTLCVGAPIEGPATWHRLWSPRRNLLLSFPAVASGLFLQQVSRRYGSNDLALPLAMIAIVLVFYGVVAATPSYALGDARRDGWLSEPQPGVGVGEALSLYARGRVVWSVALRSVAASWLGMVLVVAFSSCLDVAAVEVDLGKALNMDQELTTVGASNVVAGLAGGFTGSYIFSQTIFTCRAGCRSRVAGWCVVVAELAVVCAPTDLSAQLPLYFFAATLFLVGIDLLVEWLWEVRDRYASTSEYASSLFTFCAVQAFGLDTGLLLGLVSSALVFLAAAADIGENLQPLTRVAPVTTSRKKPSEARALERLKDRLVVLELRGQLWWGTAASMFSRIRTALQLDDDDDDHHYQDENQSWLRRRFSSRESRSSSESSSLLRKSSRRRRDARRESWHLVLDLRRVDGIDASAARSLFLPLFQLARAGKCSLALAALAPSHARLLRRHGAVADADDFDRVASFLALDDALEWAQSRQLAMAGLARPKSSDNLRPASFREIKRTYEPPPPPEQKKLLPAATNLSSSVPVGGLPRPPQATSWLEDDCLSLGAARFVARSVLRVDHKFEALAVSTLRRFCPREVRAERTQRLFDAGDDATSFFVVLTGSVSLVQARIDLETGTAATSSRDTEGAARPGSFFGFVDAFADVGRPPTRTLSAVARESSAVAMFLVSDLDAIFLHSPEVLAAIHRALLHQASRELLNA</sequence>
<protein>
    <recommendedName>
        <fullName evidence="10">Sulfate transporter</fullName>
    </recommendedName>
</protein>
<feature type="transmembrane region" description="Helical" evidence="5">
    <location>
        <begin position="407"/>
        <end position="440"/>
    </location>
</feature>
<feature type="transmembrane region" description="Helical" evidence="5">
    <location>
        <begin position="52"/>
        <end position="70"/>
    </location>
</feature>
<dbReference type="InterPro" id="IPR002645">
    <property type="entry name" value="STAS_dom"/>
</dbReference>
<evidence type="ECO:0000256" key="2">
    <source>
        <dbReference type="ARBA" id="ARBA00022692"/>
    </source>
</evidence>
<dbReference type="InterPro" id="IPR000595">
    <property type="entry name" value="cNMP-bd_dom"/>
</dbReference>
<dbReference type="Pfam" id="PF00916">
    <property type="entry name" value="Sulfate_transp"/>
    <property type="match status" value="1"/>
</dbReference>
<feature type="transmembrane region" description="Helical" evidence="5">
    <location>
        <begin position="109"/>
        <end position="131"/>
    </location>
</feature>
<feature type="transmembrane region" description="Helical" evidence="5">
    <location>
        <begin position="17"/>
        <end position="40"/>
    </location>
</feature>
<dbReference type="Pfam" id="PF01740">
    <property type="entry name" value="STAS"/>
    <property type="match status" value="1"/>
</dbReference>
<reference evidence="8" key="1">
    <citation type="submission" date="2023-01" db="EMBL/GenBank/DDBJ databases">
        <title>Metagenome sequencing of chrysophaentin producing Chrysophaeum taylorii.</title>
        <authorList>
            <person name="Davison J."/>
            <person name="Bewley C."/>
        </authorList>
    </citation>
    <scope>NUCLEOTIDE SEQUENCE</scope>
    <source>
        <strain evidence="8">NIES-1699</strain>
    </source>
</reference>
<dbReference type="SUPFAM" id="SSF52091">
    <property type="entry name" value="SpoIIaa-like"/>
    <property type="match status" value="1"/>
</dbReference>
<dbReference type="SUPFAM" id="SSF51206">
    <property type="entry name" value="cAMP-binding domain-like"/>
    <property type="match status" value="1"/>
</dbReference>
<feature type="domain" description="STAS" evidence="7">
    <location>
        <begin position="467"/>
        <end position="631"/>
    </location>
</feature>